<reference evidence="1 2" key="1">
    <citation type="submission" date="2021-02" db="EMBL/GenBank/DDBJ databases">
        <title>Bacillus sp. RD4P76, an endophyte from a halophyte.</title>
        <authorList>
            <person name="Sun J.-Q."/>
        </authorList>
    </citation>
    <scope>NUCLEOTIDE SEQUENCE [LARGE SCALE GENOMIC DNA]</scope>
    <source>
        <strain evidence="1 2">RD4P76</strain>
    </source>
</reference>
<accession>A0ABS2DMA9</accession>
<dbReference type="Gene3D" id="3.30.460.10">
    <property type="entry name" value="Beta Polymerase, domain 2"/>
    <property type="match status" value="1"/>
</dbReference>
<gene>
    <name evidence="1" type="ORF">JR050_18230</name>
</gene>
<dbReference type="EMBL" id="JAFELM010000043">
    <property type="protein sequence ID" value="MBM6619604.1"/>
    <property type="molecule type" value="Genomic_DNA"/>
</dbReference>
<comment type="caution">
    <text evidence="1">The sequence shown here is derived from an EMBL/GenBank/DDBJ whole genome shotgun (WGS) entry which is preliminary data.</text>
</comment>
<keyword evidence="2" id="KW-1185">Reference proteome</keyword>
<evidence type="ECO:0000313" key="2">
    <source>
        <dbReference type="Proteomes" id="UP001518925"/>
    </source>
</evidence>
<sequence>MYCPEERESYFHRTINALKSSSLIEGIVQLGSGVIGYKDEHSDIDLMVSTNKITDVDEAKKYIQTYFSGLEFLYIKEVQFRENIFLLIAILENGLEFNVSILPTDYLNVKSPLWNVIEDKTGNVSEIMERENKNFTEREFKYFVSDDIGFDFFYAMRKFYTELKRQNLIYALKMLETSRDYILEVQGYNENKKLHQFKAYETLQPAFITRYLQTYPDEITVAKLLISADRLIDLFYDIVKQSDVFSVNEVWLDSVKVKDFMSKIDLRQFS</sequence>
<dbReference type="InterPro" id="IPR043519">
    <property type="entry name" value="NT_sf"/>
</dbReference>
<proteinExistence type="predicted"/>
<dbReference type="Proteomes" id="UP001518925">
    <property type="component" value="Unassembled WGS sequence"/>
</dbReference>
<protein>
    <recommendedName>
        <fullName evidence="3">Nucleotidyltransferase domain-containing protein</fullName>
    </recommendedName>
</protein>
<evidence type="ECO:0008006" key="3">
    <source>
        <dbReference type="Google" id="ProtNLM"/>
    </source>
</evidence>
<evidence type="ECO:0000313" key="1">
    <source>
        <dbReference type="EMBL" id="MBM6619604.1"/>
    </source>
</evidence>
<organism evidence="1 2">
    <name type="scientific">Bacillus suaedaesalsae</name>
    <dbReference type="NCBI Taxonomy" id="2810349"/>
    <lineage>
        <taxon>Bacteria</taxon>
        <taxon>Bacillati</taxon>
        <taxon>Bacillota</taxon>
        <taxon>Bacilli</taxon>
        <taxon>Bacillales</taxon>
        <taxon>Bacillaceae</taxon>
        <taxon>Bacillus</taxon>
    </lineage>
</organism>
<dbReference type="SUPFAM" id="SSF81301">
    <property type="entry name" value="Nucleotidyltransferase"/>
    <property type="match status" value="1"/>
</dbReference>
<name>A0ABS2DMA9_9BACI</name>
<dbReference type="RefSeq" id="WP_204205075.1">
    <property type="nucleotide sequence ID" value="NZ_JAFELM010000043.1"/>
</dbReference>